<dbReference type="SUPFAM" id="SSF46785">
    <property type="entry name" value="Winged helix' DNA-binding domain"/>
    <property type="match status" value="1"/>
</dbReference>
<dbReference type="EMBL" id="JAWXYG010000005">
    <property type="protein sequence ID" value="KAK4270786.1"/>
    <property type="molecule type" value="Genomic_DNA"/>
</dbReference>
<comment type="caution">
    <text evidence="3">The sequence shown here is derived from an EMBL/GenBank/DDBJ whole genome shotgun (WGS) entry which is preliminary data.</text>
</comment>
<accession>A0AAE1JHX2</accession>
<evidence type="ECO:0000313" key="4">
    <source>
        <dbReference type="Proteomes" id="UP001293593"/>
    </source>
</evidence>
<proteinExistence type="predicted"/>
<evidence type="ECO:0000313" key="3">
    <source>
        <dbReference type="EMBL" id="KAK4270786.1"/>
    </source>
</evidence>
<evidence type="ECO:0000259" key="2">
    <source>
        <dbReference type="Pfam" id="PF23282"/>
    </source>
</evidence>
<dbReference type="InterPro" id="IPR044974">
    <property type="entry name" value="Disease_R_plants"/>
</dbReference>
<dbReference type="InterPro" id="IPR036390">
    <property type="entry name" value="WH_DNA-bd_sf"/>
</dbReference>
<dbReference type="Pfam" id="PF23282">
    <property type="entry name" value="WHD_ROQ1"/>
    <property type="match status" value="1"/>
</dbReference>
<keyword evidence="4" id="KW-1185">Reference proteome</keyword>
<dbReference type="PANTHER" id="PTHR11017:SF570">
    <property type="entry name" value="DISEASE RESISTANCE PROTEIN (TIR-NBS CLASS)-RELATED"/>
    <property type="match status" value="1"/>
</dbReference>
<name>A0AAE1JHX2_9FABA</name>
<dbReference type="Proteomes" id="UP001293593">
    <property type="component" value="Unassembled WGS sequence"/>
</dbReference>
<organism evidence="3 4">
    <name type="scientific">Acacia crassicarpa</name>
    <name type="common">northern wattle</name>
    <dbReference type="NCBI Taxonomy" id="499986"/>
    <lineage>
        <taxon>Eukaryota</taxon>
        <taxon>Viridiplantae</taxon>
        <taxon>Streptophyta</taxon>
        <taxon>Embryophyta</taxon>
        <taxon>Tracheophyta</taxon>
        <taxon>Spermatophyta</taxon>
        <taxon>Magnoliopsida</taxon>
        <taxon>eudicotyledons</taxon>
        <taxon>Gunneridae</taxon>
        <taxon>Pentapetalae</taxon>
        <taxon>rosids</taxon>
        <taxon>fabids</taxon>
        <taxon>Fabales</taxon>
        <taxon>Fabaceae</taxon>
        <taxon>Caesalpinioideae</taxon>
        <taxon>mimosoid clade</taxon>
        <taxon>Acacieae</taxon>
        <taxon>Acacia</taxon>
    </lineage>
</organism>
<sequence length="315" mass="36450">MHPHPQIQNVLKICLDRLDDIESDVFLDIAFLYRGEDKDHVMSLLDSNYLFSACGVKGLLDKALISISNDNIIQMLDLIQEMGWEIVRQECKENPGKCNRLKDLKNNKGTDAIQCIVLYASLFKDVQFNVDALKNMTNLRAIKFYSSWNVRSYNVHHPTSIESFYDKVRRLKWDGYPSRLLSSSFDPKERVEHSMPNIDIKKHWKLLQDYDISRSLDLSQPSVELPVVSKAQKIEWEDIRCRESYSHVNPCNLSVSMIFALNLVRTKDSKTLNSEDNFRSLSRNYDLNFSCSVKEFPLSSKDISDPRSVTSPILM</sequence>
<gene>
    <name evidence="3" type="ORF">QN277_019556</name>
</gene>
<dbReference type="AlphaFoldDB" id="A0AAE1JHX2"/>
<evidence type="ECO:0000256" key="1">
    <source>
        <dbReference type="ARBA" id="ARBA00022737"/>
    </source>
</evidence>
<dbReference type="GO" id="GO:0006952">
    <property type="term" value="P:defense response"/>
    <property type="evidence" value="ECO:0007669"/>
    <property type="project" value="InterPro"/>
</dbReference>
<dbReference type="InterPro" id="IPR058192">
    <property type="entry name" value="WHD_ROQ1-like"/>
</dbReference>
<feature type="domain" description="Disease resistance protein Roq1-like winged-helix" evidence="2">
    <location>
        <begin position="22"/>
        <end position="89"/>
    </location>
</feature>
<protein>
    <recommendedName>
        <fullName evidence="2">Disease resistance protein Roq1-like winged-helix domain-containing protein</fullName>
    </recommendedName>
</protein>
<keyword evidence="1" id="KW-0677">Repeat</keyword>
<reference evidence="3" key="1">
    <citation type="submission" date="2023-10" db="EMBL/GenBank/DDBJ databases">
        <title>Chromosome-level genome of the transformable northern wattle, Acacia crassicarpa.</title>
        <authorList>
            <person name="Massaro I."/>
            <person name="Sinha N.R."/>
            <person name="Poethig S."/>
            <person name="Leichty A.R."/>
        </authorList>
    </citation>
    <scope>NUCLEOTIDE SEQUENCE</scope>
    <source>
        <strain evidence="3">Acra3RX</strain>
        <tissue evidence="3">Leaf</tissue>
    </source>
</reference>
<dbReference type="PANTHER" id="PTHR11017">
    <property type="entry name" value="LEUCINE-RICH REPEAT-CONTAINING PROTEIN"/>
    <property type="match status" value="1"/>
</dbReference>